<accession>A0A174CEQ8</accession>
<dbReference type="GO" id="GO:0052913">
    <property type="term" value="F:16S rRNA (guanine(966)-N(2))-methyltransferase activity"/>
    <property type="evidence" value="ECO:0007669"/>
    <property type="project" value="UniProtKB-EC"/>
</dbReference>
<dbReference type="EMBL" id="CYYP01000008">
    <property type="protein sequence ID" value="CUO10440.1"/>
    <property type="molecule type" value="Genomic_DNA"/>
</dbReference>
<dbReference type="SUPFAM" id="SSF53335">
    <property type="entry name" value="S-adenosyl-L-methionine-dependent methyltransferases"/>
    <property type="match status" value="1"/>
</dbReference>
<evidence type="ECO:0000256" key="2">
    <source>
        <dbReference type="ARBA" id="ARBA00022679"/>
    </source>
</evidence>
<dbReference type="NCBIfam" id="TIGR00095">
    <property type="entry name" value="16S rRNA (guanine(966)-N(2))-methyltransferase RsmD"/>
    <property type="match status" value="1"/>
</dbReference>
<dbReference type="InterPro" id="IPR004398">
    <property type="entry name" value="RNA_MeTrfase_RsmD"/>
</dbReference>
<evidence type="ECO:0000256" key="1">
    <source>
        <dbReference type="ARBA" id="ARBA00022603"/>
    </source>
</evidence>
<keyword evidence="2 4" id="KW-0808">Transferase</keyword>
<dbReference type="Proteomes" id="UP000095468">
    <property type="component" value="Unassembled WGS sequence"/>
</dbReference>
<dbReference type="PIRSF" id="PIRSF004553">
    <property type="entry name" value="CHP00095"/>
    <property type="match status" value="1"/>
</dbReference>
<evidence type="ECO:0000313" key="4">
    <source>
        <dbReference type="EMBL" id="CUO10440.1"/>
    </source>
</evidence>
<dbReference type="PANTHER" id="PTHR43542">
    <property type="entry name" value="METHYLTRANSFERASE"/>
    <property type="match status" value="1"/>
</dbReference>
<dbReference type="Gene3D" id="3.40.50.150">
    <property type="entry name" value="Vaccinia Virus protein VP39"/>
    <property type="match status" value="1"/>
</dbReference>
<reference evidence="4 5" key="1">
    <citation type="submission" date="2015-09" db="EMBL/GenBank/DDBJ databases">
        <authorList>
            <consortium name="Pathogen Informatics"/>
        </authorList>
    </citation>
    <scope>NUCLEOTIDE SEQUENCE [LARGE SCALE GENOMIC DNA]</scope>
    <source>
        <strain evidence="4 5">2789STDY5608823</strain>
    </source>
</reference>
<proteinExistence type="predicted"/>
<evidence type="ECO:0000256" key="3">
    <source>
        <dbReference type="SAM" id="MobiDB-lite"/>
    </source>
</evidence>
<dbReference type="Pfam" id="PF03602">
    <property type="entry name" value="Cons_hypoth95"/>
    <property type="match status" value="1"/>
</dbReference>
<feature type="compositionally biased region" description="Low complexity" evidence="3">
    <location>
        <begin position="199"/>
        <end position="209"/>
    </location>
</feature>
<sequence length="218" mass="23802">MRIIGGEWRGRKIEEPRGRDVTRPTTDRVREACASMVMSAFDFDLDEVRVLDAFGGSGALGLEMLSRGSRSLTTFEIDRNAARLITKNIESLCRDRARWRVVTGDMLASASRGRVPGGPFDLVLLDPPYAFGAEPVEELLQDLAQQGLLASGAYVLFEHAAADAGAHPAGFETVREKRYGITSVDLLRWVDDNDGEGDNAGADADNNDATTFQEDAHE</sequence>
<protein>
    <submittedName>
        <fullName evidence="4">Ribosomal RNA small subunit methyltransferase D</fullName>
        <ecNumber evidence="4">2.1.1.171</ecNumber>
    </submittedName>
</protein>
<feature type="region of interest" description="Disordered" evidence="3">
    <location>
        <begin position="192"/>
        <end position="218"/>
    </location>
</feature>
<dbReference type="EC" id="2.1.1.171" evidence="4"/>
<dbReference type="PROSITE" id="PS00092">
    <property type="entry name" value="N6_MTASE"/>
    <property type="match status" value="1"/>
</dbReference>
<dbReference type="GO" id="GO:0003676">
    <property type="term" value="F:nucleic acid binding"/>
    <property type="evidence" value="ECO:0007669"/>
    <property type="project" value="InterPro"/>
</dbReference>
<name>A0A174CEQ8_9ACTN</name>
<keyword evidence="1 4" id="KW-0489">Methyltransferase</keyword>
<dbReference type="CDD" id="cd02440">
    <property type="entry name" value="AdoMet_MTases"/>
    <property type="match status" value="1"/>
</dbReference>
<gene>
    <name evidence="4" type="primary">rsmD</name>
    <name evidence="4" type="ORF">ERS852381_01062</name>
</gene>
<dbReference type="PANTHER" id="PTHR43542:SF1">
    <property type="entry name" value="METHYLTRANSFERASE"/>
    <property type="match status" value="1"/>
</dbReference>
<dbReference type="RefSeq" id="WP_055286391.1">
    <property type="nucleotide sequence ID" value="NZ_CYYP01000008.1"/>
</dbReference>
<dbReference type="AlphaFoldDB" id="A0A174CEQ8"/>
<organism evidence="4 5">
    <name type="scientific">Collinsella aerofaciens</name>
    <dbReference type="NCBI Taxonomy" id="74426"/>
    <lineage>
        <taxon>Bacteria</taxon>
        <taxon>Bacillati</taxon>
        <taxon>Actinomycetota</taxon>
        <taxon>Coriobacteriia</taxon>
        <taxon>Coriobacteriales</taxon>
        <taxon>Coriobacteriaceae</taxon>
        <taxon>Collinsella</taxon>
    </lineage>
</organism>
<dbReference type="InterPro" id="IPR002052">
    <property type="entry name" value="DNA_methylase_N6_adenine_CS"/>
</dbReference>
<dbReference type="InterPro" id="IPR029063">
    <property type="entry name" value="SAM-dependent_MTases_sf"/>
</dbReference>
<evidence type="ECO:0000313" key="5">
    <source>
        <dbReference type="Proteomes" id="UP000095468"/>
    </source>
</evidence>